<keyword evidence="3" id="KW-1185">Reference proteome</keyword>
<accession>B9D0Y5</accession>
<keyword evidence="1" id="KW-0472">Membrane</keyword>
<feature type="transmembrane region" description="Helical" evidence="1">
    <location>
        <begin position="27"/>
        <end position="49"/>
    </location>
</feature>
<reference evidence="2 3" key="1">
    <citation type="submission" date="2008-08" db="EMBL/GenBank/DDBJ databases">
        <authorList>
            <person name="Madupu R."/>
            <person name="Durkin A.S."/>
            <person name="Torralba M."/>
            <person name="Methe B."/>
            <person name="Sutton G.G."/>
            <person name="Strausberg R.L."/>
            <person name="Nelson K.E."/>
        </authorList>
    </citation>
    <scope>NUCLEOTIDE SEQUENCE [LARGE SCALE GENOMIC DNA]</scope>
    <source>
        <strain evidence="2 3">RM3267</strain>
    </source>
</reference>
<protein>
    <submittedName>
        <fullName evidence="2">Uncharacterized protein</fullName>
    </submittedName>
</protein>
<keyword evidence="1" id="KW-0812">Transmembrane</keyword>
<proteinExistence type="predicted"/>
<evidence type="ECO:0000313" key="3">
    <source>
        <dbReference type="Proteomes" id="UP000003082"/>
    </source>
</evidence>
<evidence type="ECO:0000256" key="1">
    <source>
        <dbReference type="SAM" id="Phobius"/>
    </source>
</evidence>
<keyword evidence="1" id="KW-1133">Transmembrane helix</keyword>
<dbReference type="Proteomes" id="UP000003082">
    <property type="component" value="Unassembled WGS sequence"/>
</dbReference>
<sequence>MTVKPRNQEGKTASIDEMIAIMIHMDIMYFEVFEILIIFNIAFIFKFILVNSKNGT</sequence>
<gene>
    <name evidence="2" type="ORF">CAMRE0001_2792</name>
</gene>
<dbReference type="AlphaFoldDB" id="B9D0Y5"/>
<comment type="caution">
    <text evidence="2">The sequence shown here is derived from an EMBL/GenBank/DDBJ whole genome shotgun (WGS) entry which is preliminary data.</text>
</comment>
<dbReference type="EMBL" id="ACFU01000007">
    <property type="protein sequence ID" value="EEF14418.1"/>
    <property type="molecule type" value="Genomic_DNA"/>
</dbReference>
<organism evidence="2 3">
    <name type="scientific">Campylobacter rectus RM3267</name>
    <dbReference type="NCBI Taxonomy" id="553218"/>
    <lineage>
        <taxon>Bacteria</taxon>
        <taxon>Pseudomonadati</taxon>
        <taxon>Campylobacterota</taxon>
        <taxon>Epsilonproteobacteria</taxon>
        <taxon>Campylobacterales</taxon>
        <taxon>Campylobacteraceae</taxon>
        <taxon>Campylobacter</taxon>
    </lineage>
</organism>
<evidence type="ECO:0000313" key="2">
    <source>
        <dbReference type="EMBL" id="EEF14418.1"/>
    </source>
</evidence>
<name>B9D0Y5_CAMRE</name>